<dbReference type="InterPro" id="IPR044770">
    <property type="entry name" value="MFS_spinster-like"/>
</dbReference>
<evidence type="ECO:0000256" key="1">
    <source>
        <dbReference type="ARBA" id="ARBA00004141"/>
    </source>
</evidence>
<protein>
    <submittedName>
        <fullName evidence="9">Uncharacterized protein</fullName>
    </submittedName>
</protein>
<evidence type="ECO:0000256" key="7">
    <source>
        <dbReference type="SAM" id="MobiDB-lite"/>
    </source>
</evidence>
<evidence type="ECO:0000313" key="9">
    <source>
        <dbReference type="EMBL" id="KAH7566771.1"/>
    </source>
</evidence>
<feature type="compositionally biased region" description="Polar residues" evidence="7">
    <location>
        <begin position="51"/>
        <end position="62"/>
    </location>
</feature>
<keyword evidence="5 8" id="KW-0472">Membrane</keyword>
<dbReference type="Gene3D" id="1.20.1250.20">
    <property type="entry name" value="MFS general substrate transporter like domains"/>
    <property type="match status" value="1"/>
</dbReference>
<evidence type="ECO:0000256" key="8">
    <source>
        <dbReference type="SAM" id="Phobius"/>
    </source>
</evidence>
<feature type="transmembrane region" description="Helical" evidence="8">
    <location>
        <begin position="151"/>
        <end position="172"/>
    </location>
</feature>
<organism evidence="9 10">
    <name type="scientific">Xanthoceras sorbifolium</name>
    <dbReference type="NCBI Taxonomy" id="99658"/>
    <lineage>
        <taxon>Eukaryota</taxon>
        <taxon>Viridiplantae</taxon>
        <taxon>Streptophyta</taxon>
        <taxon>Embryophyta</taxon>
        <taxon>Tracheophyta</taxon>
        <taxon>Spermatophyta</taxon>
        <taxon>Magnoliopsida</taxon>
        <taxon>eudicotyledons</taxon>
        <taxon>Gunneridae</taxon>
        <taxon>Pentapetalae</taxon>
        <taxon>rosids</taxon>
        <taxon>malvids</taxon>
        <taxon>Sapindales</taxon>
        <taxon>Sapindaceae</taxon>
        <taxon>Xanthoceroideae</taxon>
        <taxon>Xanthoceras</taxon>
    </lineage>
</organism>
<sequence length="312" mass="33768">MSKSSKISNNIGEDEQPHPPNNPTPESNDEPTPSTPAPPPPSTAVDEAQMARTQSKDSAPSPSWFTPKRLLIIFCVINMLNYLDRGVIASNGVNGSLTTCDDKGICTAGSGIQGDFKLNNFQDGVLSSAFMVGLLVASPIFASLSKSYNPFRLIGVGLSVWTFATAGCGSSFDFWSIAICRMLVGVGEASFISLAAPFIDDHAPVAQFTSMIPENSLARNVLHVYTNWNCRGLCLRWIFNLNLGMLQWKPPNSLSSRRTSDPRQPFVAAPPPAWPLLSLCVSSSATPRHQAPPPALFRRISEHIRLQLPSIS</sequence>
<dbReference type="InterPro" id="IPR011701">
    <property type="entry name" value="MFS"/>
</dbReference>
<dbReference type="InterPro" id="IPR036259">
    <property type="entry name" value="MFS_trans_sf"/>
</dbReference>
<evidence type="ECO:0000256" key="2">
    <source>
        <dbReference type="ARBA" id="ARBA00022448"/>
    </source>
</evidence>
<dbReference type="Proteomes" id="UP000827721">
    <property type="component" value="Unassembled WGS sequence"/>
</dbReference>
<evidence type="ECO:0000256" key="4">
    <source>
        <dbReference type="ARBA" id="ARBA00022989"/>
    </source>
</evidence>
<keyword evidence="2" id="KW-0813">Transport</keyword>
<evidence type="ECO:0000256" key="3">
    <source>
        <dbReference type="ARBA" id="ARBA00022692"/>
    </source>
</evidence>
<dbReference type="PANTHER" id="PTHR23505:SF79">
    <property type="entry name" value="PROTEIN SPINSTER"/>
    <property type="match status" value="1"/>
</dbReference>
<comment type="similarity">
    <text evidence="6">Belongs to the major facilitator superfamily. Spinster (TC 2.A.1.49) family.</text>
</comment>
<proteinExistence type="inferred from homology"/>
<name>A0ABQ8HR02_9ROSI</name>
<feature type="region of interest" description="Disordered" evidence="7">
    <location>
        <begin position="1"/>
        <end position="62"/>
    </location>
</feature>
<feature type="compositionally biased region" description="Polar residues" evidence="7">
    <location>
        <begin position="1"/>
        <end position="11"/>
    </location>
</feature>
<keyword evidence="10" id="KW-1185">Reference proteome</keyword>
<dbReference type="PANTHER" id="PTHR23505">
    <property type="entry name" value="SPINSTER"/>
    <property type="match status" value="1"/>
</dbReference>
<gene>
    <name evidence="9" type="ORF">JRO89_XS08G0232600</name>
</gene>
<dbReference type="EMBL" id="JAFEMO010000008">
    <property type="protein sequence ID" value="KAH7566771.1"/>
    <property type="molecule type" value="Genomic_DNA"/>
</dbReference>
<dbReference type="SUPFAM" id="SSF103473">
    <property type="entry name" value="MFS general substrate transporter"/>
    <property type="match status" value="1"/>
</dbReference>
<evidence type="ECO:0000256" key="6">
    <source>
        <dbReference type="ARBA" id="ARBA00024338"/>
    </source>
</evidence>
<feature type="compositionally biased region" description="Pro residues" evidence="7">
    <location>
        <begin position="33"/>
        <end position="42"/>
    </location>
</feature>
<keyword evidence="4 8" id="KW-1133">Transmembrane helix</keyword>
<reference evidence="9 10" key="1">
    <citation type="submission" date="2021-02" db="EMBL/GenBank/DDBJ databases">
        <title>Plant Genome Project.</title>
        <authorList>
            <person name="Zhang R.-G."/>
        </authorList>
    </citation>
    <scope>NUCLEOTIDE SEQUENCE [LARGE SCALE GENOMIC DNA]</scope>
    <source>
        <tissue evidence="9">Leaves</tissue>
    </source>
</reference>
<keyword evidence="3 8" id="KW-0812">Transmembrane</keyword>
<comment type="subcellular location">
    <subcellularLocation>
        <location evidence="1">Membrane</location>
        <topology evidence="1">Multi-pass membrane protein</topology>
    </subcellularLocation>
</comment>
<accession>A0ABQ8HR02</accession>
<evidence type="ECO:0000256" key="5">
    <source>
        <dbReference type="ARBA" id="ARBA00023136"/>
    </source>
</evidence>
<evidence type="ECO:0000313" key="10">
    <source>
        <dbReference type="Proteomes" id="UP000827721"/>
    </source>
</evidence>
<dbReference type="Pfam" id="PF07690">
    <property type="entry name" value="MFS_1"/>
    <property type="match status" value="1"/>
</dbReference>
<comment type="caution">
    <text evidence="9">The sequence shown here is derived from an EMBL/GenBank/DDBJ whole genome shotgun (WGS) entry which is preliminary data.</text>
</comment>
<feature type="transmembrane region" description="Helical" evidence="8">
    <location>
        <begin position="125"/>
        <end position="145"/>
    </location>
</feature>